<evidence type="ECO:0000256" key="11">
    <source>
        <dbReference type="PROSITE-ProRule" id="PRU01360"/>
    </source>
</evidence>
<dbReference type="InterPro" id="IPR039426">
    <property type="entry name" value="TonB-dep_rcpt-like"/>
</dbReference>
<evidence type="ECO:0008006" key="18">
    <source>
        <dbReference type="Google" id="ProtNLM"/>
    </source>
</evidence>
<dbReference type="PANTHER" id="PTHR32552:SF81">
    <property type="entry name" value="TONB-DEPENDENT OUTER MEMBRANE RECEPTOR"/>
    <property type="match status" value="1"/>
</dbReference>
<evidence type="ECO:0000256" key="6">
    <source>
        <dbReference type="ARBA" id="ARBA00023004"/>
    </source>
</evidence>
<keyword evidence="7" id="KW-0406">Ion transport</keyword>
<dbReference type="EMBL" id="CP041016">
    <property type="protein sequence ID" value="QDC37259.1"/>
    <property type="molecule type" value="Genomic_DNA"/>
</dbReference>
<dbReference type="Proteomes" id="UP000311469">
    <property type="component" value="Chromosome cSF1"/>
</dbReference>
<feature type="domain" description="TonB-dependent receptor-like beta-barrel" evidence="14">
    <location>
        <begin position="286"/>
        <end position="743"/>
    </location>
</feature>
<proteinExistence type="inferred from homology"/>
<evidence type="ECO:0000259" key="15">
    <source>
        <dbReference type="Pfam" id="PF07715"/>
    </source>
</evidence>
<comment type="similarity">
    <text evidence="11 12">Belongs to the TonB-dependent receptor family.</text>
</comment>
<name>A0A5B8CDH4_SPHSA</name>
<comment type="subcellular location">
    <subcellularLocation>
        <location evidence="1 11">Cell outer membrane</location>
        <topology evidence="1 11">Multi-pass membrane protein</topology>
    </subcellularLocation>
</comment>
<reference evidence="16 17" key="1">
    <citation type="submission" date="2019-06" db="EMBL/GenBank/DDBJ databases">
        <title>Genome organization and adaptive potential of archetypical organophosphate degarding Sphingobium fuliginis ATCC 27551.</title>
        <authorList>
            <person name="Sarwar A."/>
            <person name="Parthasarathy S."/>
            <person name="Singh C."/>
            <person name="Siddavattam D."/>
        </authorList>
    </citation>
    <scope>NUCLEOTIDE SEQUENCE [LARGE SCALE GENOMIC DNA]</scope>
    <source>
        <strain evidence="16 17">ATCC 27551</strain>
    </source>
</reference>
<feature type="signal peptide" evidence="13">
    <location>
        <begin position="1"/>
        <end position="33"/>
    </location>
</feature>
<keyword evidence="8 12" id="KW-0798">TonB box</keyword>
<dbReference type="PANTHER" id="PTHR32552">
    <property type="entry name" value="FERRICHROME IRON RECEPTOR-RELATED"/>
    <property type="match status" value="1"/>
</dbReference>
<keyword evidence="13" id="KW-0732">Signal</keyword>
<keyword evidence="2 11" id="KW-0813">Transport</keyword>
<keyword evidence="5 11" id="KW-0812">Transmembrane</keyword>
<evidence type="ECO:0000256" key="12">
    <source>
        <dbReference type="RuleBase" id="RU003357"/>
    </source>
</evidence>
<evidence type="ECO:0000256" key="3">
    <source>
        <dbReference type="ARBA" id="ARBA00022452"/>
    </source>
</evidence>
<dbReference type="InterPro" id="IPR036942">
    <property type="entry name" value="Beta-barrel_TonB_sf"/>
</dbReference>
<dbReference type="InterPro" id="IPR012910">
    <property type="entry name" value="Plug_dom"/>
</dbReference>
<sequence length="789" mass="84609">MSGREDLRKPILCASPFVSLMALVLPFASQAKAQTGAATTASTLEPGNQSDDAVADIIVTAQKRGENVQNVPISVTALGASALTAASINRVTDLVRVAPGFETGRQASTAATRLSIRGIGGGGSTAVDPSVATFLDDVYIARSGSIVNGFFDVAQIEVLRGPQGTLFGRNASAGAISIHTATPSNHLEGFVTAQAGSFDAYRFEGAVNVPLADGLAVRVAGLASGHGGYAFTSFDQHRYSKESTRGGRITARWEPAGSGLSWTLRADFLNIGGDGKPQLEFLPETFTPTTLANYTARVGASRISDVVDPFDRRGRNREFGELRDRQWGLSSDASYELEGGSKVRLINSYRHWRFENPFGDILFIGANALDQLPTYDSRSESHELQFISPKGMVGGAFDFVAGLYYFHEDLSLRETYNLGPDWCGLIVPLANPGLVSTCLASPQQGADGRFTQNGKSYAAYGQGVLHLTEKFDLTGGARWTRDTKKGTFVQTVINPAFAFYRAAEPFKRLDYEASKPSYRVNLSYRPARDVLVFATYSTGYKAGGFNSGFSAQVPSTRSLRAETETNYEIGVKSQFFDRRVLLNATLFRDDIKGFQDRTFRGNGITVENAGDIRAQGIDAEFVVRPIAGLTASVTAEYLDSKFTSYPLAANLPGLPGTQDLTGTRPNYSPKLQGNAALQYDGKIGTTGWKFSVRGDVSFISDVNVGSSIDGNPQTIQQGYALLGARLSVDAPSALTLSVFGTNLADKNYCSFAAPNPLDNVLGLRGAGFTAIRCSVGLPREIGASVTYRF</sequence>
<evidence type="ECO:0000256" key="8">
    <source>
        <dbReference type="ARBA" id="ARBA00023077"/>
    </source>
</evidence>
<evidence type="ECO:0000256" key="7">
    <source>
        <dbReference type="ARBA" id="ARBA00023065"/>
    </source>
</evidence>
<evidence type="ECO:0000313" key="16">
    <source>
        <dbReference type="EMBL" id="QDC37259.1"/>
    </source>
</evidence>
<protein>
    <recommendedName>
        <fullName evidence="18">TonB-dependent receptor</fullName>
    </recommendedName>
</protein>
<evidence type="ECO:0000256" key="4">
    <source>
        <dbReference type="ARBA" id="ARBA00022496"/>
    </source>
</evidence>
<dbReference type="Gene3D" id="2.40.170.20">
    <property type="entry name" value="TonB-dependent receptor, beta-barrel domain"/>
    <property type="match status" value="1"/>
</dbReference>
<evidence type="ECO:0000256" key="2">
    <source>
        <dbReference type="ARBA" id="ARBA00022448"/>
    </source>
</evidence>
<evidence type="ECO:0000256" key="13">
    <source>
        <dbReference type="SAM" id="SignalP"/>
    </source>
</evidence>
<dbReference type="Pfam" id="PF00593">
    <property type="entry name" value="TonB_dep_Rec_b-barrel"/>
    <property type="match status" value="1"/>
</dbReference>
<evidence type="ECO:0000256" key="5">
    <source>
        <dbReference type="ARBA" id="ARBA00022692"/>
    </source>
</evidence>
<feature type="chain" id="PRO_5022707322" description="TonB-dependent receptor" evidence="13">
    <location>
        <begin position="34"/>
        <end position="789"/>
    </location>
</feature>
<dbReference type="Pfam" id="PF07715">
    <property type="entry name" value="Plug"/>
    <property type="match status" value="1"/>
</dbReference>
<evidence type="ECO:0000256" key="10">
    <source>
        <dbReference type="ARBA" id="ARBA00023237"/>
    </source>
</evidence>
<dbReference type="PROSITE" id="PS52016">
    <property type="entry name" value="TONB_DEPENDENT_REC_3"/>
    <property type="match status" value="1"/>
</dbReference>
<dbReference type="GO" id="GO:0006826">
    <property type="term" value="P:iron ion transport"/>
    <property type="evidence" value="ECO:0007669"/>
    <property type="project" value="UniProtKB-KW"/>
</dbReference>
<dbReference type="InterPro" id="IPR000531">
    <property type="entry name" value="Beta-barrel_TonB"/>
</dbReference>
<evidence type="ECO:0000313" key="17">
    <source>
        <dbReference type="Proteomes" id="UP000311469"/>
    </source>
</evidence>
<feature type="domain" description="TonB-dependent receptor plug" evidence="15">
    <location>
        <begin position="68"/>
        <end position="175"/>
    </location>
</feature>
<keyword evidence="9 11" id="KW-0472">Membrane</keyword>
<gene>
    <name evidence="16" type="ORF">FIL70_08535</name>
</gene>
<dbReference type="KEGG" id="sufl:FIL70_08535"/>
<keyword evidence="3 11" id="KW-1134">Transmembrane beta strand</keyword>
<evidence type="ECO:0000256" key="9">
    <source>
        <dbReference type="ARBA" id="ARBA00023136"/>
    </source>
</evidence>
<keyword evidence="6" id="KW-0408">Iron</keyword>
<evidence type="ECO:0000256" key="1">
    <source>
        <dbReference type="ARBA" id="ARBA00004571"/>
    </source>
</evidence>
<dbReference type="AlphaFoldDB" id="A0A5B8CDH4"/>
<organism evidence="16 17">
    <name type="scientific">Sphingobium fuliginis ATCC 27551</name>
    <dbReference type="NCBI Taxonomy" id="1208342"/>
    <lineage>
        <taxon>Bacteria</taxon>
        <taxon>Pseudomonadati</taxon>
        <taxon>Pseudomonadota</taxon>
        <taxon>Alphaproteobacteria</taxon>
        <taxon>Sphingomonadales</taxon>
        <taxon>Sphingomonadaceae</taxon>
        <taxon>Sphingobium</taxon>
    </lineage>
</organism>
<dbReference type="GO" id="GO:0009279">
    <property type="term" value="C:cell outer membrane"/>
    <property type="evidence" value="ECO:0007669"/>
    <property type="project" value="UniProtKB-SubCell"/>
</dbReference>
<keyword evidence="4" id="KW-0410">Iron transport</keyword>
<dbReference type="SUPFAM" id="SSF56935">
    <property type="entry name" value="Porins"/>
    <property type="match status" value="1"/>
</dbReference>
<keyword evidence="10 11" id="KW-0998">Cell outer membrane</keyword>
<accession>A0A5B8CDH4</accession>
<evidence type="ECO:0000259" key="14">
    <source>
        <dbReference type="Pfam" id="PF00593"/>
    </source>
</evidence>